<dbReference type="RefSeq" id="WP_177715433.1">
    <property type="nucleotide sequence ID" value="NZ_JACRSQ010000017.1"/>
</dbReference>
<evidence type="ECO:0000313" key="1">
    <source>
        <dbReference type="EMBL" id="MBC8544200.1"/>
    </source>
</evidence>
<dbReference type="Gene3D" id="1.10.1070.20">
    <property type="match status" value="1"/>
</dbReference>
<keyword evidence="2" id="KW-1185">Reference proteome</keyword>
<gene>
    <name evidence="1" type="ORF">H8730_11695</name>
</gene>
<accession>A0A926DVV4</accession>
<protein>
    <submittedName>
        <fullName evidence="1">XRE family transcriptional regulator</fullName>
    </submittedName>
</protein>
<name>A0A926DVV4_9FIRM</name>
<dbReference type="Proteomes" id="UP000657006">
    <property type="component" value="Unassembled WGS sequence"/>
</dbReference>
<comment type="caution">
    <text evidence="1">The sequence shown here is derived from an EMBL/GenBank/DDBJ whole genome shotgun (WGS) entry which is preliminary data.</text>
</comment>
<dbReference type="AlphaFoldDB" id="A0A926DVV4"/>
<evidence type="ECO:0000313" key="2">
    <source>
        <dbReference type="Proteomes" id="UP000657006"/>
    </source>
</evidence>
<sequence length="393" mass="44201">MSNVYSLRIYDTELLRFSMEKRGLEGLVAEILTVHDENAHLLPLDMERTGPGIVKWLEMRVIPKNRTFVDEILKTLGLSHNDTKGIIDVCKGLSLNDSYWVVPEDFEGTFAQYNLYDNRFSEMLALVAYTGAGQSRQAFTTSPELTTNGILPKAWRLIDGEGIFLYKGGTSGASNAGREPYCEYYASQVAETMKLNAVHYDLENWKGITASRCALFTDVDTSYIPIGRIVKTGGLKACLDYYEALGPEFSEQLRSMLVFDALIYNEDRHFGNFGVLRDNHTGEITAPAPVFDNGLSLLCYAGRQDLETPGALRAYAATRTNPYGISFEDVCAEIMGAKQKDQLRRMIGFRFRRHPGINLPETHLQALETLLESRVRRLLSIPARNRLKSKPAR</sequence>
<dbReference type="EMBL" id="JACRSQ010000017">
    <property type="protein sequence ID" value="MBC8544200.1"/>
    <property type="molecule type" value="Genomic_DNA"/>
</dbReference>
<organism evidence="1 2">
    <name type="scientific">Bianquea renquensis</name>
    <dbReference type="NCBI Taxonomy" id="2763661"/>
    <lineage>
        <taxon>Bacteria</taxon>
        <taxon>Bacillati</taxon>
        <taxon>Bacillota</taxon>
        <taxon>Clostridia</taxon>
        <taxon>Eubacteriales</taxon>
        <taxon>Bianqueaceae</taxon>
        <taxon>Bianquea</taxon>
    </lineage>
</organism>
<proteinExistence type="predicted"/>
<reference evidence="1" key="1">
    <citation type="submission" date="2020-08" db="EMBL/GenBank/DDBJ databases">
        <title>Genome public.</title>
        <authorList>
            <person name="Liu C."/>
            <person name="Sun Q."/>
        </authorList>
    </citation>
    <scope>NUCLEOTIDE SEQUENCE</scope>
    <source>
        <strain evidence="1">NSJ-32</strain>
    </source>
</reference>